<dbReference type="RefSeq" id="WP_073602022.1">
    <property type="nucleotide sequence ID" value="NZ_FQXZ01000004.1"/>
</dbReference>
<reference evidence="1 2" key="1">
    <citation type="submission" date="2016-11" db="EMBL/GenBank/DDBJ databases">
        <authorList>
            <person name="Jaros S."/>
            <person name="Januszkiewicz K."/>
            <person name="Wedrychowicz H."/>
        </authorList>
    </citation>
    <scope>NUCLEOTIDE SEQUENCE [LARGE SCALE GENOMIC DNA]</scope>
    <source>
        <strain evidence="1 2">CECT 7868</strain>
    </source>
</reference>
<dbReference type="EMBL" id="FQXZ01000004">
    <property type="protein sequence ID" value="SHH68634.1"/>
    <property type="molecule type" value="Genomic_DNA"/>
</dbReference>
<evidence type="ECO:0000313" key="1">
    <source>
        <dbReference type="EMBL" id="SHH68634.1"/>
    </source>
</evidence>
<organism evidence="1 2">
    <name type="scientific">Vibrio aerogenes CECT 7868</name>
    <dbReference type="NCBI Taxonomy" id="1216006"/>
    <lineage>
        <taxon>Bacteria</taxon>
        <taxon>Pseudomonadati</taxon>
        <taxon>Pseudomonadota</taxon>
        <taxon>Gammaproteobacteria</taxon>
        <taxon>Vibrionales</taxon>
        <taxon>Vibrionaceae</taxon>
        <taxon>Vibrio</taxon>
    </lineage>
</organism>
<accession>A0A1M5V0H0</accession>
<dbReference type="Proteomes" id="UP000184608">
    <property type="component" value="Unassembled WGS sequence"/>
</dbReference>
<proteinExistence type="predicted"/>
<protein>
    <submittedName>
        <fullName evidence="1">Uncharacterized protein</fullName>
    </submittedName>
</protein>
<evidence type="ECO:0000313" key="2">
    <source>
        <dbReference type="Proteomes" id="UP000184608"/>
    </source>
</evidence>
<sequence length="63" mass="6845">MKNTMSELESIIDDTELAILALTSTMLCENVGVCALQKLLAGVSHKAKVLLELETSKKSEKSH</sequence>
<dbReference type="STRING" id="1216006.VA7868_00233"/>
<dbReference type="OrthoDB" id="5897904at2"/>
<dbReference type="AlphaFoldDB" id="A0A1M5V0H0"/>
<name>A0A1M5V0H0_9VIBR</name>
<keyword evidence="2" id="KW-1185">Reference proteome</keyword>
<gene>
    <name evidence="1" type="ORF">VA7868_00233</name>
</gene>